<organism evidence="2 3">
    <name type="scientific">Eggerthella lenta</name>
    <name type="common">Eubacterium lentum</name>
    <dbReference type="NCBI Taxonomy" id="84112"/>
    <lineage>
        <taxon>Bacteria</taxon>
        <taxon>Bacillati</taxon>
        <taxon>Actinomycetota</taxon>
        <taxon>Coriobacteriia</taxon>
        <taxon>Eggerthellales</taxon>
        <taxon>Eggerthellaceae</taxon>
        <taxon>Eggerthella</taxon>
    </lineage>
</organism>
<reference evidence="2 3" key="1">
    <citation type="journal article" date="2018" name="Elife">
        <title>Discovery and characterization of a prevalent human gut bacterial enzyme sufficient for the inactivation of a family of plant toxins.</title>
        <authorList>
            <person name="Koppel N."/>
            <person name="Bisanz J.E."/>
            <person name="Pandelia M.E."/>
            <person name="Turnbaugh P.J."/>
            <person name="Balskus E.P."/>
        </authorList>
    </citation>
    <scope>NUCLEOTIDE SEQUENCE [LARGE SCALE GENOMIC DNA]</scope>
    <source>
        <strain evidence="2 3">W1 BHI 6</strain>
    </source>
</reference>
<feature type="transmembrane region" description="Helical" evidence="1">
    <location>
        <begin position="12"/>
        <end position="33"/>
    </location>
</feature>
<accession>A0A369MI64</accession>
<feature type="transmembrane region" description="Helical" evidence="1">
    <location>
        <begin position="280"/>
        <end position="305"/>
    </location>
</feature>
<dbReference type="AlphaFoldDB" id="A0A369MI64"/>
<feature type="transmembrane region" description="Helical" evidence="1">
    <location>
        <begin position="246"/>
        <end position="268"/>
    </location>
</feature>
<comment type="caution">
    <text evidence="2">The sequence shown here is derived from an EMBL/GenBank/DDBJ whole genome shotgun (WGS) entry which is preliminary data.</text>
</comment>
<proteinExistence type="predicted"/>
<dbReference type="Pfam" id="PF09913">
    <property type="entry name" value="DUF2142"/>
    <property type="match status" value="1"/>
</dbReference>
<keyword evidence="1" id="KW-0472">Membrane</keyword>
<dbReference type="EMBL" id="PPTU01000010">
    <property type="protein sequence ID" value="RDB70262.1"/>
    <property type="molecule type" value="Genomic_DNA"/>
</dbReference>
<gene>
    <name evidence="2" type="ORF">C1875_07760</name>
</gene>
<feature type="transmembrane region" description="Helical" evidence="1">
    <location>
        <begin position="39"/>
        <end position="59"/>
    </location>
</feature>
<keyword evidence="1" id="KW-1133">Transmembrane helix</keyword>
<keyword evidence="1" id="KW-0812">Transmembrane</keyword>
<evidence type="ECO:0000313" key="2">
    <source>
        <dbReference type="EMBL" id="RDB70262.1"/>
    </source>
</evidence>
<feature type="transmembrane region" description="Helical" evidence="1">
    <location>
        <begin position="317"/>
        <end position="340"/>
    </location>
</feature>
<feature type="transmembrane region" description="Helical" evidence="1">
    <location>
        <begin position="436"/>
        <end position="461"/>
    </location>
</feature>
<dbReference type="InterPro" id="IPR018674">
    <property type="entry name" value="DUF2142_membrane"/>
</dbReference>
<feature type="transmembrane region" description="Helical" evidence="1">
    <location>
        <begin position="400"/>
        <end position="424"/>
    </location>
</feature>
<feature type="transmembrane region" description="Helical" evidence="1">
    <location>
        <begin position="209"/>
        <end position="226"/>
    </location>
</feature>
<sequence>MQKGFLEVLHRHRVDMILIAVVAVMMIHALYCYSFSDSGLALTFSGVSVVIAALAYLLIRTLESRVRHQVEMAFLVGLISCGLLYSVVFAPGTVPDETYHFEASYKLADCIMLQGPTVDSLPVREDDSVLLDGMLQSWALGYDKYRSVIDQFAFFANDASRVAVEPVSSFDWTANPPYIKLPSALGIVLATLLNLGSFPLFYLGRFFNLLMFAALAYFAVRITPVGKNAMMVAGLLPMTLHLASSYSYDAGIMGLAFLLTGMCLRAVYGEGLMSRREKAGIVVVAVLLAPCKVVYTVIVLLVILIPRKRFSSAAASARFKVVAIGFALLSLLVFRAAGLLQMAGVASSSTAEGSRGDEYGTFYSLSGLVSDPLNTVLLFLRTFDVQGSFYLDTLVGGSLAWFQVDLKAPLYITVALLFIVVLSAQRSEGDNVVIPGAHRVLCGGLALAGGLGVILSMLIGWTFTSESVVQGVQGRYFLPLLPMAALAMRSKHMSIDIPLGMGFVYIMIAVNAMYLVRTFSVAVGV</sequence>
<feature type="transmembrane region" description="Helical" evidence="1">
    <location>
        <begin position="499"/>
        <end position="516"/>
    </location>
</feature>
<dbReference type="Proteomes" id="UP000253970">
    <property type="component" value="Unassembled WGS sequence"/>
</dbReference>
<protein>
    <recommendedName>
        <fullName evidence="4">DUF2142 domain-containing protein</fullName>
    </recommendedName>
</protein>
<name>A0A369MI64_EGGLN</name>
<feature type="transmembrane region" description="Helical" evidence="1">
    <location>
        <begin position="71"/>
        <end position="90"/>
    </location>
</feature>
<evidence type="ECO:0000313" key="3">
    <source>
        <dbReference type="Proteomes" id="UP000253970"/>
    </source>
</evidence>
<evidence type="ECO:0000256" key="1">
    <source>
        <dbReference type="SAM" id="Phobius"/>
    </source>
</evidence>
<evidence type="ECO:0008006" key="4">
    <source>
        <dbReference type="Google" id="ProtNLM"/>
    </source>
</evidence>